<dbReference type="Proteomes" id="UP000027180">
    <property type="component" value="Plasmid pRetIE4771d"/>
</dbReference>
<organism evidence="8 9">
    <name type="scientific">Rhizobium etli bv. mimosae str. IE4771</name>
    <dbReference type="NCBI Taxonomy" id="1432050"/>
    <lineage>
        <taxon>Bacteria</taxon>
        <taxon>Pseudomonadati</taxon>
        <taxon>Pseudomonadota</taxon>
        <taxon>Alphaproteobacteria</taxon>
        <taxon>Hyphomicrobiales</taxon>
        <taxon>Rhizobiaceae</taxon>
        <taxon>Rhizobium/Agrobacterium group</taxon>
        <taxon>Rhizobium</taxon>
    </lineage>
</organism>
<evidence type="ECO:0000259" key="6">
    <source>
        <dbReference type="Pfam" id="PF00732"/>
    </source>
</evidence>
<name>A0A060I7X7_RHIET</name>
<dbReference type="PANTHER" id="PTHR42784">
    <property type="entry name" value="PYRANOSE 2-OXIDASE"/>
    <property type="match status" value="1"/>
</dbReference>
<keyword evidence="3" id="KW-0285">Flavoprotein</keyword>
<dbReference type="SUPFAM" id="SSF51905">
    <property type="entry name" value="FAD/NAD(P)-binding domain"/>
    <property type="match status" value="1"/>
</dbReference>
<comment type="cofactor">
    <cofactor evidence="1">
        <name>FAD</name>
        <dbReference type="ChEBI" id="CHEBI:57692"/>
    </cofactor>
</comment>
<feature type="domain" description="Glucose-methanol-choline oxidoreductase C-terminal" evidence="7">
    <location>
        <begin position="480"/>
        <end position="610"/>
    </location>
</feature>
<dbReference type="InterPro" id="IPR007867">
    <property type="entry name" value="GMC_OxRtase_C"/>
</dbReference>
<dbReference type="PRINTS" id="PR00411">
    <property type="entry name" value="PNDRDTASEI"/>
</dbReference>
<dbReference type="InterPro" id="IPR036188">
    <property type="entry name" value="FAD/NAD-bd_sf"/>
</dbReference>
<reference evidence="8 9" key="1">
    <citation type="submission" date="2013-12" db="EMBL/GenBank/DDBJ databases">
        <title>Complete genome sequence of Rhizobium etli bv. mimosae IE4771.</title>
        <authorList>
            <person name="Bustos P."/>
            <person name="Santamaria R.I."/>
            <person name="Lozano L."/>
            <person name="Ormeno-Orrillo E."/>
            <person name="Rogel M.A."/>
            <person name="Romero D."/>
            <person name="Cevallos M.A."/>
            <person name="Martinez-Romero E."/>
            <person name="Gonzalez V."/>
        </authorList>
    </citation>
    <scope>NUCLEOTIDE SEQUENCE [LARGE SCALE GENOMIC DNA]</scope>
    <source>
        <strain evidence="8 9">IE4771</strain>
        <plasmid evidence="9">Plasmid pRetIE4771d</plasmid>
    </source>
</reference>
<evidence type="ECO:0000313" key="8">
    <source>
        <dbReference type="EMBL" id="AIC31058.1"/>
    </source>
</evidence>
<evidence type="ECO:0000313" key="9">
    <source>
        <dbReference type="Proteomes" id="UP000027180"/>
    </source>
</evidence>
<evidence type="ECO:0000256" key="4">
    <source>
        <dbReference type="ARBA" id="ARBA00022827"/>
    </source>
</evidence>
<evidence type="ECO:0000256" key="3">
    <source>
        <dbReference type="ARBA" id="ARBA00022630"/>
    </source>
</evidence>
<dbReference type="Gene3D" id="3.50.50.60">
    <property type="entry name" value="FAD/NAD(P)-binding domain"/>
    <property type="match status" value="2"/>
</dbReference>
<dbReference type="InterPro" id="IPR000172">
    <property type="entry name" value="GMC_OxRdtase_N"/>
</dbReference>
<dbReference type="InterPro" id="IPR051473">
    <property type="entry name" value="P2Ox-like"/>
</dbReference>
<accession>A0A060I7X7</accession>
<keyword evidence="4" id="KW-0274">FAD</keyword>
<sequence>MLFPLESAIRADAKTVAESGDYDIVIVGSGISGAIIAKQAAEAGKRVLILEAGTGSNVTLAGYDNLLTTFYSAASKDNQSPFPLNANAAIPRSPQLRKLQAGETDSSNYIVQSGPYVSDTVYTRIFGGTTMHWEAKTPRLLRSDFKTRTLFGHGLDWPLSFEEVEEDYRLAEREIGVSANVEDQQYLGQTFPDDYVFPMRGLPLSYLDQQVNKGIEGTSVELYDKTYPLKVRPFPQGRNGIPNPAYDGGKGYRPIGAVDTHQVEEGGRCQGNTNCVPLCPVQARYHSGKTLAKAFAANGKGGERLVEMLPQAVASKVNIDPDSGKVRSLEVKIYKDPASPAHETITVKGKVFVLAAGAIETARLMLASGLRSTSGLVGRNLMDHAYLLNWALMPEICGTMRGTSSTGGIVDLRDGPFREKQAAFAIDIHNDGWGWATGAPTSDLLELVDDRNLYGADLRRGMVDQVSRQLLLAFMIEVMPVDSNRITVDPQYTDALGNMRPILSFTVPEYTMKGAAYGRQFARTVFARLGAQDHTRYDPSDYGYVAYEGQGYAIRGGNHLAGTHIMGTTKTNSVVDKNQRSWDHENLYLVGGGSMPTIGTANVTLTLAAMCFRSGRDILKSLH</sequence>
<dbReference type="GO" id="GO:0016614">
    <property type="term" value="F:oxidoreductase activity, acting on CH-OH group of donors"/>
    <property type="evidence" value="ECO:0007669"/>
    <property type="project" value="InterPro"/>
</dbReference>
<evidence type="ECO:0000256" key="2">
    <source>
        <dbReference type="ARBA" id="ARBA00010790"/>
    </source>
</evidence>
<dbReference type="PANTHER" id="PTHR42784:SF1">
    <property type="entry name" value="PYRANOSE 2-OXIDASE"/>
    <property type="match status" value="1"/>
</dbReference>
<evidence type="ECO:0000256" key="1">
    <source>
        <dbReference type="ARBA" id="ARBA00001974"/>
    </source>
</evidence>
<keyword evidence="5" id="KW-0560">Oxidoreductase</keyword>
<dbReference type="Pfam" id="PF00732">
    <property type="entry name" value="GMC_oxred_N"/>
    <property type="match status" value="1"/>
</dbReference>
<gene>
    <name evidence="8" type="ORF">IE4771_PD00503</name>
</gene>
<comment type="similarity">
    <text evidence="2">Belongs to the GMC oxidoreductase family.</text>
</comment>
<proteinExistence type="inferred from homology"/>
<feature type="domain" description="Glucose-methanol-choline oxidoreductase N-terminal" evidence="6">
    <location>
        <begin position="275"/>
        <end position="385"/>
    </location>
</feature>
<dbReference type="AlphaFoldDB" id="A0A060I7X7"/>
<dbReference type="OrthoDB" id="9798604at2"/>
<dbReference type="Pfam" id="PF13450">
    <property type="entry name" value="NAD_binding_8"/>
    <property type="match status" value="1"/>
</dbReference>
<dbReference type="RefSeq" id="WP_040142118.1">
    <property type="nucleotide sequence ID" value="NZ_CP006990.1"/>
</dbReference>
<keyword evidence="8" id="KW-0614">Plasmid</keyword>
<dbReference type="KEGG" id="rei:IE4771_PD00503"/>
<dbReference type="HOGENOM" id="CLU_008878_4_1_5"/>
<dbReference type="EMBL" id="CP006990">
    <property type="protein sequence ID" value="AIC31058.1"/>
    <property type="molecule type" value="Genomic_DNA"/>
</dbReference>
<evidence type="ECO:0000256" key="5">
    <source>
        <dbReference type="ARBA" id="ARBA00023002"/>
    </source>
</evidence>
<geneLocation type="plasmid" evidence="8 9">
    <name>pRetIE4771d</name>
</geneLocation>
<dbReference type="GO" id="GO:0050660">
    <property type="term" value="F:flavin adenine dinucleotide binding"/>
    <property type="evidence" value="ECO:0007669"/>
    <property type="project" value="InterPro"/>
</dbReference>
<dbReference type="Pfam" id="PF05199">
    <property type="entry name" value="GMC_oxred_C"/>
    <property type="match status" value="1"/>
</dbReference>
<evidence type="ECO:0000259" key="7">
    <source>
        <dbReference type="Pfam" id="PF05199"/>
    </source>
</evidence>
<protein>
    <submittedName>
        <fullName evidence="8">Glucose-methanol-choline oxidoreductase protein</fullName>
    </submittedName>
</protein>